<feature type="transmembrane region" description="Helical" evidence="7">
    <location>
        <begin position="184"/>
        <end position="202"/>
    </location>
</feature>
<evidence type="ECO:0000259" key="8">
    <source>
        <dbReference type="Pfam" id="PF09335"/>
    </source>
</evidence>
<keyword evidence="6 7" id="KW-0472">Membrane</keyword>
<comment type="similarity">
    <text evidence="2 7">Belongs to the DedA family.</text>
</comment>
<comment type="caution">
    <text evidence="9">The sequence shown here is derived from an EMBL/GenBank/DDBJ whole genome shotgun (WGS) entry which is preliminary data.</text>
</comment>
<keyword evidence="5 7" id="KW-1133">Transmembrane helix</keyword>
<dbReference type="InterPro" id="IPR032818">
    <property type="entry name" value="DedA-like"/>
</dbReference>
<accession>A0ABS4PKV3</accession>
<feature type="transmembrane region" description="Helical" evidence="7">
    <location>
        <begin position="62"/>
        <end position="86"/>
    </location>
</feature>
<feature type="transmembrane region" description="Helical" evidence="7">
    <location>
        <begin position="149"/>
        <end position="172"/>
    </location>
</feature>
<name>A0ABS4PKV3_9PSEU</name>
<evidence type="ECO:0000313" key="9">
    <source>
        <dbReference type="EMBL" id="MBP2180064.1"/>
    </source>
</evidence>
<sequence>MTELLAAGTGVSWLDTAGPTLVWVIVLSFVFVECALIVGLFLPGDSLLFGAGVVLAQHHAELSAWLLSLAALIVAVVGNQIGYYIGKHTGTRLVARRGGKVLNRQNLERARAFLDRRGFFAIVAARWIPWVRTLAPLIAGAARMDPKRFALATAAGGVLWVPTLVLLGYYGAGLLDVLPWLKTLVVWLSVAFFVLGTGWGFWRYRQEMKKPVDTDAELTVGICPDLQLDAVRITEDDDLGPGQRA</sequence>
<keyword evidence="4 7" id="KW-0812">Transmembrane</keyword>
<dbReference type="PANTHER" id="PTHR30353">
    <property type="entry name" value="INNER MEMBRANE PROTEIN DEDA-RELATED"/>
    <property type="match status" value="1"/>
</dbReference>
<proteinExistence type="inferred from homology"/>
<evidence type="ECO:0000256" key="4">
    <source>
        <dbReference type="ARBA" id="ARBA00022692"/>
    </source>
</evidence>
<dbReference type="InterPro" id="IPR032816">
    <property type="entry name" value="VTT_dom"/>
</dbReference>
<dbReference type="RefSeq" id="WP_209663690.1">
    <property type="nucleotide sequence ID" value="NZ_JAGGMS010000001.1"/>
</dbReference>
<evidence type="ECO:0000256" key="3">
    <source>
        <dbReference type="ARBA" id="ARBA00022475"/>
    </source>
</evidence>
<evidence type="ECO:0000256" key="5">
    <source>
        <dbReference type="ARBA" id="ARBA00022989"/>
    </source>
</evidence>
<evidence type="ECO:0000256" key="1">
    <source>
        <dbReference type="ARBA" id="ARBA00004651"/>
    </source>
</evidence>
<dbReference type="Pfam" id="PF09335">
    <property type="entry name" value="VTT_dom"/>
    <property type="match status" value="1"/>
</dbReference>
<gene>
    <name evidence="9" type="ORF">JOM49_001590</name>
</gene>
<evidence type="ECO:0000256" key="7">
    <source>
        <dbReference type="RuleBase" id="RU367016"/>
    </source>
</evidence>
<reference evidence="9 10" key="1">
    <citation type="submission" date="2021-03" db="EMBL/GenBank/DDBJ databases">
        <title>Sequencing the genomes of 1000 actinobacteria strains.</title>
        <authorList>
            <person name="Klenk H.-P."/>
        </authorList>
    </citation>
    <scope>NUCLEOTIDE SEQUENCE [LARGE SCALE GENOMIC DNA]</scope>
    <source>
        <strain evidence="9 10">DSM 45510</strain>
    </source>
</reference>
<evidence type="ECO:0000313" key="10">
    <source>
        <dbReference type="Proteomes" id="UP000741013"/>
    </source>
</evidence>
<keyword evidence="10" id="KW-1185">Reference proteome</keyword>
<feature type="transmembrane region" description="Helical" evidence="7">
    <location>
        <begin position="21"/>
        <end position="42"/>
    </location>
</feature>
<protein>
    <submittedName>
        <fullName evidence="9">Membrane-associated protein</fullName>
    </submittedName>
</protein>
<dbReference type="EMBL" id="JAGGMS010000001">
    <property type="protein sequence ID" value="MBP2180064.1"/>
    <property type="molecule type" value="Genomic_DNA"/>
</dbReference>
<comment type="subcellular location">
    <subcellularLocation>
        <location evidence="1 7">Cell membrane</location>
        <topology evidence="1 7">Multi-pass membrane protein</topology>
    </subcellularLocation>
</comment>
<feature type="domain" description="VTT" evidence="8">
    <location>
        <begin position="42"/>
        <end position="169"/>
    </location>
</feature>
<organism evidence="9 10">
    <name type="scientific">Amycolatopsis magusensis</name>
    <dbReference type="NCBI Taxonomy" id="882444"/>
    <lineage>
        <taxon>Bacteria</taxon>
        <taxon>Bacillati</taxon>
        <taxon>Actinomycetota</taxon>
        <taxon>Actinomycetes</taxon>
        <taxon>Pseudonocardiales</taxon>
        <taxon>Pseudonocardiaceae</taxon>
        <taxon>Amycolatopsis</taxon>
    </lineage>
</organism>
<evidence type="ECO:0000256" key="2">
    <source>
        <dbReference type="ARBA" id="ARBA00010792"/>
    </source>
</evidence>
<keyword evidence="3 7" id="KW-1003">Cell membrane</keyword>
<evidence type="ECO:0000256" key="6">
    <source>
        <dbReference type="ARBA" id="ARBA00023136"/>
    </source>
</evidence>
<dbReference type="PANTHER" id="PTHR30353:SF15">
    <property type="entry name" value="INNER MEMBRANE PROTEIN YABI"/>
    <property type="match status" value="1"/>
</dbReference>
<dbReference type="Proteomes" id="UP000741013">
    <property type="component" value="Unassembled WGS sequence"/>
</dbReference>